<dbReference type="PROSITE" id="PS00478">
    <property type="entry name" value="LIM_DOMAIN_1"/>
    <property type="match status" value="1"/>
</dbReference>
<feature type="region of interest" description="Disordered" evidence="10">
    <location>
        <begin position="543"/>
        <end position="592"/>
    </location>
</feature>
<feature type="compositionally biased region" description="Basic and acidic residues" evidence="10">
    <location>
        <begin position="139"/>
        <end position="148"/>
    </location>
</feature>
<evidence type="ECO:0000256" key="8">
    <source>
        <dbReference type="ARBA" id="ARBA00023038"/>
    </source>
</evidence>
<dbReference type="GO" id="GO:2001046">
    <property type="term" value="P:positive regulation of integrin-mediated signaling pathway"/>
    <property type="evidence" value="ECO:0007669"/>
    <property type="project" value="TreeGrafter"/>
</dbReference>
<dbReference type="SMART" id="SM00132">
    <property type="entry name" value="LIM"/>
    <property type="match status" value="3"/>
</dbReference>
<feature type="region of interest" description="Disordered" evidence="10">
    <location>
        <begin position="1"/>
        <end position="150"/>
    </location>
</feature>
<dbReference type="GO" id="GO:0045216">
    <property type="term" value="P:cell-cell junction organization"/>
    <property type="evidence" value="ECO:0007669"/>
    <property type="project" value="TreeGrafter"/>
</dbReference>
<feature type="compositionally biased region" description="Low complexity" evidence="10">
    <location>
        <begin position="572"/>
        <end position="589"/>
    </location>
</feature>
<dbReference type="Proteomes" id="UP000807469">
    <property type="component" value="Unassembled WGS sequence"/>
</dbReference>
<keyword evidence="5" id="KW-0677">Repeat</keyword>
<name>A0A9P6D6V1_9AGAR</name>
<feature type="domain" description="LIM zinc-binding" evidence="11">
    <location>
        <begin position="743"/>
        <end position="804"/>
    </location>
</feature>
<dbReference type="Pfam" id="PF00412">
    <property type="entry name" value="LIM"/>
    <property type="match status" value="2"/>
</dbReference>
<dbReference type="Gene3D" id="2.10.110.10">
    <property type="entry name" value="Cysteine Rich Protein"/>
    <property type="match status" value="3"/>
</dbReference>
<evidence type="ECO:0000256" key="7">
    <source>
        <dbReference type="ARBA" id="ARBA00022949"/>
    </source>
</evidence>
<comment type="subcellular location">
    <subcellularLocation>
        <location evidence="1">Cell junction</location>
    </subcellularLocation>
    <subcellularLocation>
        <location evidence="2">Cytoplasm</location>
    </subcellularLocation>
</comment>
<dbReference type="GO" id="GO:1900026">
    <property type="term" value="P:positive regulation of substrate adhesion-dependent cell spreading"/>
    <property type="evidence" value="ECO:0007669"/>
    <property type="project" value="TreeGrafter"/>
</dbReference>
<keyword evidence="8 9" id="KW-0440">LIM domain</keyword>
<feature type="compositionally biased region" description="Acidic residues" evidence="10">
    <location>
        <begin position="19"/>
        <end position="33"/>
    </location>
</feature>
<sequence length="806" mass="88967">MYEDEEEEEDDASIRLAYEDEEDEEEYEDEEERWETTPRRRQDANGSRNVVSGPGRRHPEEAQGYEYDDELEDVRRRRPATAGAERQRGPDYAYRAGNTGLPQPPSMIRQNFSAGGTSARNTPEKHVRGTQRLTSAPLKYDDSEDTHNRYPVRGAQQDVSAMQAKFTSMNVSNVGGSGQVHGRSQSSGGAWPVDLPRLPRTPGSGNTPGAVGDDAGGYFDSKPHSAAIPGSNFTRSRSNTNLSAKFPLPPSHPSLNNAFHNNRPPQTPSRANLNLDDPPPRASIVRTPSPGPSGGYVLTPRRELPQPQGAPQDRGHPDDQARVNADLARRRSLYSAASNVNQRQQQVGSPQKRPQSQVYGSFDEVQQQPQHQQFHSHQQQQQQQQQPAHQHQHPHQQPHFSNHLGGGNHSHPTNSRPQQTPAPPPPVGIESPHPIGGREKMADIPKLEEDSNDGSDNEHQRTPRRGPMIQVDTAPRAPSIPMINVSGSSSMDNNNVPSININGGGGSGGLPMINVDPPMIHVDASNGNSPRKQVFEIPGVSVSAPQFDDHHGPPRFSVSGPDDHSQSAPQRGHGQQQHQQQQGSSSQSQFAPHRTGGLICGGCHGPIIGRIVSAMGQRFHPSCFKCTVCDELLEHVSSYEHEGRPYCHLDYHENFAPRCYSCKTAIIEEQFISLDDPALGKRAYHTQHFFCSECGDPFLTPSGGLPTNSNGEMAVTGDGEFEGFTVYKGYPYCEACHVRLRLPKCKRCKRSIRDNDQAVEALGGKWCWSCFVCANCEKPFEDPSFFQRGDQPYCENCFSIMLRNEI</sequence>
<evidence type="ECO:0000256" key="9">
    <source>
        <dbReference type="PROSITE-ProRule" id="PRU00125"/>
    </source>
</evidence>
<dbReference type="GO" id="GO:0030695">
    <property type="term" value="F:GTPase regulator activity"/>
    <property type="evidence" value="ECO:0007669"/>
    <property type="project" value="UniProtKB-ARBA"/>
</dbReference>
<keyword evidence="4 9" id="KW-0479">Metal-binding</keyword>
<evidence type="ECO:0000256" key="5">
    <source>
        <dbReference type="ARBA" id="ARBA00022737"/>
    </source>
</evidence>
<organism evidence="12 13">
    <name type="scientific">Pholiota conissans</name>
    <dbReference type="NCBI Taxonomy" id="109636"/>
    <lineage>
        <taxon>Eukaryota</taxon>
        <taxon>Fungi</taxon>
        <taxon>Dikarya</taxon>
        <taxon>Basidiomycota</taxon>
        <taxon>Agaricomycotina</taxon>
        <taxon>Agaricomycetes</taxon>
        <taxon>Agaricomycetidae</taxon>
        <taxon>Agaricales</taxon>
        <taxon>Agaricineae</taxon>
        <taxon>Strophariaceae</taxon>
        <taxon>Pholiota</taxon>
    </lineage>
</organism>
<evidence type="ECO:0000256" key="1">
    <source>
        <dbReference type="ARBA" id="ARBA00004282"/>
    </source>
</evidence>
<evidence type="ECO:0000256" key="2">
    <source>
        <dbReference type="ARBA" id="ARBA00004496"/>
    </source>
</evidence>
<feature type="compositionally biased region" description="Acidic residues" evidence="10">
    <location>
        <begin position="1"/>
        <end position="11"/>
    </location>
</feature>
<feature type="compositionally biased region" description="Basic and acidic residues" evidence="10">
    <location>
        <begin position="436"/>
        <end position="449"/>
    </location>
</feature>
<keyword evidence="7" id="KW-0965">Cell junction</keyword>
<dbReference type="OrthoDB" id="15567at2759"/>
<dbReference type="CDD" id="cd08368">
    <property type="entry name" value="LIM"/>
    <property type="match status" value="3"/>
</dbReference>
<keyword evidence="13" id="KW-1185">Reference proteome</keyword>
<dbReference type="GO" id="GO:0005737">
    <property type="term" value="C:cytoplasm"/>
    <property type="evidence" value="ECO:0007669"/>
    <property type="project" value="UniProtKB-SubCell"/>
</dbReference>
<protein>
    <recommendedName>
        <fullName evidence="11">LIM zinc-binding domain-containing protein</fullName>
    </recommendedName>
</protein>
<dbReference type="PROSITE" id="PS50023">
    <property type="entry name" value="LIM_DOMAIN_2"/>
    <property type="match status" value="2"/>
</dbReference>
<dbReference type="GO" id="GO:0098609">
    <property type="term" value="P:cell-cell adhesion"/>
    <property type="evidence" value="ECO:0007669"/>
    <property type="project" value="TreeGrafter"/>
</dbReference>
<evidence type="ECO:0000313" key="12">
    <source>
        <dbReference type="EMBL" id="KAF9485048.1"/>
    </source>
</evidence>
<evidence type="ECO:0000259" key="11">
    <source>
        <dbReference type="PROSITE" id="PS50023"/>
    </source>
</evidence>
<evidence type="ECO:0000256" key="10">
    <source>
        <dbReference type="SAM" id="MobiDB-lite"/>
    </source>
</evidence>
<feature type="domain" description="LIM zinc-binding" evidence="11">
    <location>
        <begin position="598"/>
        <end position="657"/>
    </location>
</feature>
<feature type="compositionally biased region" description="Basic and acidic residues" evidence="10">
    <location>
        <begin position="34"/>
        <end position="43"/>
    </location>
</feature>
<dbReference type="InterPro" id="IPR017351">
    <property type="entry name" value="PINCH-1-4-like"/>
</dbReference>
<accession>A0A9P6D6V1</accession>
<keyword evidence="6 9" id="KW-0862">Zinc</keyword>
<gene>
    <name evidence="12" type="ORF">BDN70DRAFT_706437</name>
</gene>
<dbReference type="FunFam" id="2.10.110.10:FF:000008">
    <property type="entry name" value="Paxillin isoform 1"/>
    <property type="match status" value="1"/>
</dbReference>
<evidence type="ECO:0000256" key="4">
    <source>
        <dbReference type="ARBA" id="ARBA00022723"/>
    </source>
</evidence>
<dbReference type="InterPro" id="IPR001781">
    <property type="entry name" value="Znf_LIM"/>
</dbReference>
<reference evidence="12" key="1">
    <citation type="submission" date="2020-11" db="EMBL/GenBank/DDBJ databases">
        <authorList>
            <consortium name="DOE Joint Genome Institute"/>
            <person name="Ahrendt S."/>
            <person name="Riley R."/>
            <person name="Andreopoulos W."/>
            <person name="Labutti K."/>
            <person name="Pangilinan J."/>
            <person name="Ruiz-Duenas F.J."/>
            <person name="Barrasa J.M."/>
            <person name="Sanchez-Garcia M."/>
            <person name="Camarero S."/>
            <person name="Miyauchi S."/>
            <person name="Serrano A."/>
            <person name="Linde D."/>
            <person name="Babiker R."/>
            <person name="Drula E."/>
            <person name="Ayuso-Fernandez I."/>
            <person name="Pacheco R."/>
            <person name="Padilla G."/>
            <person name="Ferreira P."/>
            <person name="Barriuso J."/>
            <person name="Kellner H."/>
            <person name="Castanera R."/>
            <person name="Alfaro M."/>
            <person name="Ramirez L."/>
            <person name="Pisabarro A.G."/>
            <person name="Kuo A."/>
            <person name="Tritt A."/>
            <person name="Lipzen A."/>
            <person name="He G."/>
            <person name="Yan M."/>
            <person name="Ng V."/>
            <person name="Cullen D."/>
            <person name="Martin F."/>
            <person name="Rosso M.-N."/>
            <person name="Henrissat B."/>
            <person name="Hibbett D."/>
            <person name="Martinez A.T."/>
            <person name="Grigoriev I.V."/>
        </authorList>
    </citation>
    <scope>NUCLEOTIDE SEQUENCE</scope>
    <source>
        <strain evidence="12">CIRM-BRFM 674</strain>
    </source>
</reference>
<dbReference type="GO" id="GO:0046872">
    <property type="term" value="F:metal ion binding"/>
    <property type="evidence" value="ECO:0007669"/>
    <property type="project" value="UniProtKB-KW"/>
</dbReference>
<feature type="compositionally biased region" description="Polar residues" evidence="10">
    <location>
        <begin position="253"/>
        <end position="272"/>
    </location>
</feature>
<evidence type="ECO:0000256" key="6">
    <source>
        <dbReference type="ARBA" id="ARBA00022833"/>
    </source>
</evidence>
<dbReference type="SUPFAM" id="SSF57716">
    <property type="entry name" value="Glucocorticoid receptor-like (DNA-binding domain)"/>
    <property type="match status" value="4"/>
</dbReference>
<dbReference type="EMBL" id="MU155138">
    <property type="protein sequence ID" value="KAF9485048.1"/>
    <property type="molecule type" value="Genomic_DNA"/>
</dbReference>
<dbReference type="AlphaFoldDB" id="A0A9P6D6V1"/>
<dbReference type="PANTHER" id="PTHR24210">
    <property type="entry name" value="LIM DOMAIN-CONTAINING PROTEIN"/>
    <property type="match status" value="1"/>
</dbReference>
<feature type="compositionally biased region" description="Low complexity" evidence="10">
    <location>
        <begin position="366"/>
        <end position="389"/>
    </location>
</feature>
<feature type="compositionally biased region" description="Polar residues" evidence="10">
    <location>
        <begin position="231"/>
        <end position="243"/>
    </location>
</feature>
<keyword evidence="3" id="KW-0963">Cytoplasm</keyword>
<dbReference type="PANTHER" id="PTHR24210:SF0">
    <property type="entry name" value="LIM DOMAIN-CONTAINING PROTEIN"/>
    <property type="match status" value="1"/>
</dbReference>
<comment type="caution">
    <text evidence="12">The sequence shown here is derived from an EMBL/GenBank/DDBJ whole genome shotgun (WGS) entry which is preliminary data.</text>
</comment>
<feature type="compositionally biased region" description="Polar residues" evidence="10">
    <location>
        <begin position="335"/>
        <end position="359"/>
    </location>
</feature>
<feature type="region of interest" description="Disordered" evidence="10">
    <location>
        <begin position="172"/>
        <end position="479"/>
    </location>
</feature>
<feature type="compositionally biased region" description="Polar residues" evidence="10">
    <location>
        <begin position="108"/>
        <end position="121"/>
    </location>
</feature>
<evidence type="ECO:0000313" key="13">
    <source>
        <dbReference type="Proteomes" id="UP000807469"/>
    </source>
</evidence>
<evidence type="ECO:0000256" key="3">
    <source>
        <dbReference type="ARBA" id="ARBA00022490"/>
    </source>
</evidence>
<proteinExistence type="predicted"/>